<dbReference type="KEGG" id="psco:LY89DRAFT_182589"/>
<dbReference type="PANTHER" id="PTHR23502:SF34">
    <property type="entry name" value="PROTEIN HOL1"/>
    <property type="match status" value="1"/>
</dbReference>
<dbReference type="FunFam" id="1.20.1250.20:FF:000224">
    <property type="entry name" value="MFS transporter, putative"/>
    <property type="match status" value="1"/>
</dbReference>
<proteinExistence type="predicted"/>
<evidence type="ECO:0000256" key="1">
    <source>
        <dbReference type="ARBA" id="ARBA00004141"/>
    </source>
</evidence>
<feature type="transmembrane region" description="Helical" evidence="6">
    <location>
        <begin position="504"/>
        <end position="525"/>
    </location>
</feature>
<feature type="transmembrane region" description="Helical" evidence="6">
    <location>
        <begin position="364"/>
        <end position="388"/>
    </location>
</feature>
<dbReference type="InterPro" id="IPR020846">
    <property type="entry name" value="MFS_dom"/>
</dbReference>
<evidence type="ECO:0000256" key="6">
    <source>
        <dbReference type="SAM" id="Phobius"/>
    </source>
</evidence>
<dbReference type="RefSeq" id="XP_018077793.1">
    <property type="nucleotide sequence ID" value="XM_018205621.1"/>
</dbReference>
<dbReference type="AlphaFoldDB" id="A0A194XTA6"/>
<dbReference type="GO" id="GO:0005886">
    <property type="term" value="C:plasma membrane"/>
    <property type="evidence" value="ECO:0007669"/>
    <property type="project" value="TreeGrafter"/>
</dbReference>
<reference evidence="8 9" key="1">
    <citation type="submission" date="2015-10" db="EMBL/GenBank/DDBJ databases">
        <title>Full genome of DAOMC 229536 Phialocephala scopiformis, a fungal endophyte of spruce producing the potent anti-insectan compound rugulosin.</title>
        <authorList>
            <consortium name="DOE Joint Genome Institute"/>
            <person name="Walker A.K."/>
            <person name="Frasz S.L."/>
            <person name="Seifert K.A."/>
            <person name="Miller J.D."/>
            <person name="Mondo S.J."/>
            <person name="Labutti K."/>
            <person name="Lipzen A."/>
            <person name="Dockter R."/>
            <person name="Kennedy M."/>
            <person name="Grigoriev I.V."/>
            <person name="Spatafora J.W."/>
        </authorList>
    </citation>
    <scope>NUCLEOTIDE SEQUENCE [LARGE SCALE GENOMIC DNA]</scope>
    <source>
        <strain evidence="8 9">CBS 120377</strain>
    </source>
</reference>
<keyword evidence="2 6" id="KW-0812">Transmembrane</keyword>
<dbReference type="OrthoDB" id="5215911at2759"/>
<feature type="transmembrane region" description="Helical" evidence="6">
    <location>
        <begin position="409"/>
        <end position="434"/>
    </location>
</feature>
<name>A0A194XTA6_MOLSC</name>
<dbReference type="Pfam" id="PF07690">
    <property type="entry name" value="MFS_1"/>
    <property type="match status" value="1"/>
</dbReference>
<dbReference type="Gene3D" id="1.20.1250.20">
    <property type="entry name" value="MFS general substrate transporter like domains"/>
    <property type="match status" value="1"/>
</dbReference>
<dbReference type="SUPFAM" id="SSF103473">
    <property type="entry name" value="MFS general substrate transporter"/>
    <property type="match status" value="1"/>
</dbReference>
<dbReference type="Proteomes" id="UP000070700">
    <property type="component" value="Unassembled WGS sequence"/>
</dbReference>
<feature type="transmembrane region" description="Helical" evidence="6">
    <location>
        <begin position="127"/>
        <end position="144"/>
    </location>
</feature>
<evidence type="ECO:0000256" key="2">
    <source>
        <dbReference type="ARBA" id="ARBA00022692"/>
    </source>
</evidence>
<dbReference type="FunCoup" id="A0A194XTA6">
    <property type="interactions" value="19"/>
</dbReference>
<evidence type="ECO:0000256" key="5">
    <source>
        <dbReference type="SAM" id="MobiDB-lite"/>
    </source>
</evidence>
<evidence type="ECO:0000256" key="3">
    <source>
        <dbReference type="ARBA" id="ARBA00022989"/>
    </source>
</evidence>
<dbReference type="PANTHER" id="PTHR23502">
    <property type="entry name" value="MAJOR FACILITATOR SUPERFAMILY"/>
    <property type="match status" value="1"/>
</dbReference>
<dbReference type="InterPro" id="IPR036259">
    <property type="entry name" value="MFS_trans_sf"/>
</dbReference>
<comment type="subcellular location">
    <subcellularLocation>
        <location evidence="1">Membrane</location>
        <topology evidence="1">Multi-pass membrane protein</topology>
    </subcellularLocation>
</comment>
<dbReference type="InterPro" id="IPR011701">
    <property type="entry name" value="MFS"/>
</dbReference>
<feature type="domain" description="Major facilitator superfamily (MFS) profile" evidence="7">
    <location>
        <begin position="59"/>
        <end position="523"/>
    </location>
</feature>
<dbReference type="GeneID" id="28815347"/>
<evidence type="ECO:0000256" key="4">
    <source>
        <dbReference type="ARBA" id="ARBA00023136"/>
    </source>
</evidence>
<keyword evidence="4 6" id="KW-0472">Membrane</keyword>
<keyword evidence="3 6" id="KW-1133">Transmembrane helix</keyword>
<feature type="transmembrane region" description="Helical" evidence="6">
    <location>
        <begin position="187"/>
        <end position="209"/>
    </location>
</feature>
<evidence type="ECO:0000313" key="9">
    <source>
        <dbReference type="Proteomes" id="UP000070700"/>
    </source>
</evidence>
<dbReference type="InParanoid" id="A0A194XTA6"/>
<accession>A0A194XTA6</accession>
<feature type="compositionally biased region" description="Basic and acidic residues" evidence="5">
    <location>
        <begin position="256"/>
        <end position="269"/>
    </location>
</feature>
<feature type="transmembrane region" description="Helical" evidence="6">
    <location>
        <begin position="97"/>
        <end position="115"/>
    </location>
</feature>
<dbReference type="EMBL" id="KQ947405">
    <property type="protein sequence ID" value="KUJ23438.1"/>
    <property type="molecule type" value="Genomic_DNA"/>
</dbReference>
<feature type="region of interest" description="Disordered" evidence="5">
    <location>
        <begin position="256"/>
        <end position="286"/>
    </location>
</feature>
<feature type="transmembrane region" description="Helical" evidence="6">
    <location>
        <begin position="440"/>
        <end position="461"/>
    </location>
</feature>
<feature type="compositionally biased region" description="Polar residues" evidence="5">
    <location>
        <begin position="271"/>
        <end position="284"/>
    </location>
</feature>
<evidence type="ECO:0000259" key="7">
    <source>
        <dbReference type="PROSITE" id="PS50850"/>
    </source>
</evidence>
<dbReference type="GO" id="GO:0022857">
    <property type="term" value="F:transmembrane transporter activity"/>
    <property type="evidence" value="ECO:0007669"/>
    <property type="project" value="InterPro"/>
</dbReference>
<evidence type="ECO:0000313" key="8">
    <source>
        <dbReference type="EMBL" id="KUJ23438.1"/>
    </source>
</evidence>
<dbReference type="CDD" id="cd17323">
    <property type="entry name" value="MFS_Tpo1_MDR_like"/>
    <property type="match status" value="1"/>
</dbReference>
<protein>
    <submittedName>
        <fullName evidence="8">MFS general substrate transporter</fullName>
    </submittedName>
</protein>
<organism evidence="8 9">
    <name type="scientific">Mollisia scopiformis</name>
    <name type="common">Conifer needle endophyte fungus</name>
    <name type="synonym">Phialocephala scopiformis</name>
    <dbReference type="NCBI Taxonomy" id="149040"/>
    <lineage>
        <taxon>Eukaryota</taxon>
        <taxon>Fungi</taxon>
        <taxon>Dikarya</taxon>
        <taxon>Ascomycota</taxon>
        <taxon>Pezizomycotina</taxon>
        <taxon>Leotiomycetes</taxon>
        <taxon>Helotiales</taxon>
        <taxon>Mollisiaceae</taxon>
        <taxon>Mollisia</taxon>
    </lineage>
</organism>
<dbReference type="PROSITE" id="PS50850">
    <property type="entry name" value="MFS"/>
    <property type="match status" value="1"/>
</dbReference>
<sequence>MSSTEQRMEDEEWLPGTSRLIEEEAQAASSHLQRQGDIVLYPQPTTSPNDPLNWSLPRKYWHAFLLCFITGLTAATSNDAGSAQDGMNADYGITYNAMNTGAGVLFIGIGYFTLLISPAAWLYGRRITYLVCLTLGVIGAIWMARVTTTEDSIWNQLFVGASEACAEANVQLSLSEIFFQHQRGSVIGIYVLSTSIGTFLGPLVAGYIADRLSWRWIGWMSVIISCITIAVLYFTLEETLFDRSAYDGPLIDGVQETKGDNASDNEKKVSNKLNHSSSDPNPEAQNEKKKTYWQRIQLITLAPNVVGTGFKQYMARLLHTCRVFTFPAVIYSGIQWGAQDAWLTFYLTLEEDNWYDAPWYYGDVGVGLMNIPTLIGAIIGCFWGGYLSDRFVYWMAERRNGIREAEDRLWMMYPCAIISPAGMLLFGIGTAYGWSWPPCYVGLGLIGFGWGCAGDLSMAYLMDAYPEMVLEGMVGVSVINNSLAMIFTFTASDWLAASGTRNTFIAIAVLDFVFVMLTVPMMVWGKWCRRWTLGRYREFVRIRDTL</sequence>
<feature type="transmembrane region" description="Helical" evidence="6">
    <location>
        <begin position="216"/>
        <end position="236"/>
    </location>
</feature>
<keyword evidence="9" id="KW-1185">Reference proteome</keyword>
<feature type="transmembrane region" description="Helical" evidence="6">
    <location>
        <begin position="473"/>
        <end position="492"/>
    </location>
</feature>
<gene>
    <name evidence="8" type="ORF">LY89DRAFT_182589</name>
</gene>